<dbReference type="PANTHER" id="PTHR36302:SF1">
    <property type="entry name" value="COPPER CHAPERONE PCU(A)C"/>
    <property type="match status" value="1"/>
</dbReference>
<dbReference type="PANTHER" id="PTHR36302">
    <property type="entry name" value="BLR7088 PROTEIN"/>
    <property type="match status" value="1"/>
</dbReference>
<dbReference type="Proteomes" id="UP001620295">
    <property type="component" value="Unassembled WGS sequence"/>
</dbReference>
<dbReference type="EMBL" id="JBJDQH010000001">
    <property type="protein sequence ID" value="MFK4263670.1"/>
    <property type="molecule type" value="Genomic_DNA"/>
</dbReference>
<dbReference type="Gene3D" id="2.60.40.1890">
    <property type="entry name" value="PCu(A)C copper chaperone"/>
    <property type="match status" value="1"/>
</dbReference>
<sequence>MGDDSVMARPADGIRVPSPGTDRTPWRPLRAAAVPLLACLLTLGTLVAWTTTGRAGTPAVLSVRDGRVFVPQNPEATAAFFTIDNSGGSDDQLIGVTAPAGGRAMLSRRVVTGKGMHGMEMVSAVTVPAGGTLRMTANTADVMIKPPPRIAPGDRLTFTLHFRTSPPVTTRALAVRPGR</sequence>
<keyword evidence="2" id="KW-0812">Transmembrane</keyword>
<keyword evidence="2" id="KW-1133">Transmembrane helix</keyword>
<keyword evidence="4" id="KW-1185">Reference proteome</keyword>
<keyword evidence="2" id="KW-0472">Membrane</keyword>
<dbReference type="InterPro" id="IPR007410">
    <property type="entry name" value="LpqE-like"/>
</dbReference>
<feature type="transmembrane region" description="Helical" evidence="2">
    <location>
        <begin position="29"/>
        <end position="49"/>
    </location>
</feature>
<name>A0ABW8LFB2_9ACTN</name>
<feature type="region of interest" description="Disordered" evidence="1">
    <location>
        <begin position="1"/>
        <end position="23"/>
    </location>
</feature>
<organism evidence="3 4">
    <name type="scientific">Streptomyces milbemycinicus</name>
    <dbReference type="NCBI Taxonomy" id="476552"/>
    <lineage>
        <taxon>Bacteria</taxon>
        <taxon>Bacillati</taxon>
        <taxon>Actinomycetota</taxon>
        <taxon>Actinomycetes</taxon>
        <taxon>Kitasatosporales</taxon>
        <taxon>Streptomycetaceae</taxon>
        <taxon>Streptomyces</taxon>
    </lineage>
</organism>
<dbReference type="Pfam" id="PF04314">
    <property type="entry name" value="PCuAC"/>
    <property type="match status" value="1"/>
</dbReference>
<evidence type="ECO:0000256" key="2">
    <source>
        <dbReference type="SAM" id="Phobius"/>
    </source>
</evidence>
<proteinExistence type="predicted"/>
<evidence type="ECO:0000313" key="3">
    <source>
        <dbReference type="EMBL" id="MFK4263670.1"/>
    </source>
</evidence>
<accession>A0ABW8LFB2</accession>
<evidence type="ECO:0000256" key="1">
    <source>
        <dbReference type="SAM" id="MobiDB-lite"/>
    </source>
</evidence>
<dbReference type="InterPro" id="IPR058248">
    <property type="entry name" value="Lxx211020-like"/>
</dbReference>
<comment type="caution">
    <text evidence="3">The sequence shown here is derived from an EMBL/GenBank/DDBJ whole genome shotgun (WGS) entry which is preliminary data.</text>
</comment>
<dbReference type="RefSeq" id="WP_358637171.1">
    <property type="nucleotide sequence ID" value="NZ_JBFACG010000010.1"/>
</dbReference>
<gene>
    <name evidence="3" type="ORF">ACI2L5_01845</name>
</gene>
<protein>
    <submittedName>
        <fullName evidence="3">Copper chaperone PCu(A)C</fullName>
    </submittedName>
</protein>
<dbReference type="SUPFAM" id="SSF110087">
    <property type="entry name" value="DR1885-like metal-binding protein"/>
    <property type="match status" value="1"/>
</dbReference>
<dbReference type="InterPro" id="IPR036182">
    <property type="entry name" value="PCuAC_sf"/>
</dbReference>
<evidence type="ECO:0000313" key="4">
    <source>
        <dbReference type="Proteomes" id="UP001620295"/>
    </source>
</evidence>
<reference evidence="3 4" key="1">
    <citation type="submission" date="2024-11" db="EMBL/GenBank/DDBJ databases">
        <title>The Natural Products Discovery Center: Release of the First 8490 Sequenced Strains for Exploring Actinobacteria Biosynthetic Diversity.</title>
        <authorList>
            <person name="Kalkreuter E."/>
            <person name="Kautsar S.A."/>
            <person name="Yang D."/>
            <person name="Bader C.D."/>
            <person name="Teijaro C.N."/>
            <person name="Fluegel L."/>
            <person name="Davis C.M."/>
            <person name="Simpson J.R."/>
            <person name="Lauterbach L."/>
            <person name="Steele A.D."/>
            <person name="Gui C."/>
            <person name="Meng S."/>
            <person name="Li G."/>
            <person name="Viehrig K."/>
            <person name="Ye F."/>
            <person name="Su P."/>
            <person name="Kiefer A.F."/>
            <person name="Nichols A."/>
            <person name="Cepeda A.J."/>
            <person name="Yan W."/>
            <person name="Fan B."/>
            <person name="Jiang Y."/>
            <person name="Adhikari A."/>
            <person name="Zheng C.-J."/>
            <person name="Schuster L."/>
            <person name="Cowan T.M."/>
            <person name="Smanski M.J."/>
            <person name="Chevrette M.G."/>
            <person name="De Carvalho L.P.S."/>
            <person name="Shen B."/>
        </authorList>
    </citation>
    <scope>NUCLEOTIDE SEQUENCE [LARGE SCALE GENOMIC DNA]</scope>
    <source>
        <strain evidence="3 4">NPDC020863</strain>
    </source>
</reference>